<dbReference type="Proteomes" id="UP001283361">
    <property type="component" value="Unassembled WGS sequence"/>
</dbReference>
<keyword evidence="2" id="KW-1185">Reference proteome</keyword>
<organism evidence="1 2">
    <name type="scientific">Elysia crispata</name>
    <name type="common">lettuce slug</name>
    <dbReference type="NCBI Taxonomy" id="231223"/>
    <lineage>
        <taxon>Eukaryota</taxon>
        <taxon>Metazoa</taxon>
        <taxon>Spiralia</taxon>
        <taxon>Lophotrochozoa</taxon>
        <taxon>Mollusca</taxon>
        <taxon>Gastropoda</taxon>
        <taxon>Heterobranchia</taxon>
        <taxon>Euthyneura</taxon>
        <taxon>Panpulmonata</taxon>
        <taxon>Sacoglossa</taxon>
        <taxon>Placobranchoidea</taxon>
        <taxon>Plakobranchidae</taxon>
        <taxon>Elysia</taxon>
    </lineage>
</organism>
<evidence type="ECO:0000313" key="1">
    <source>
        <dbReference type="EMBL" id="KAK3779950.1"/>
    </source>
</evidence>
<dbReference type="EMBL" id="JAWDGP010002794">
    <property type="protein sequence ID" value="KAK3779950.1"/>
    <property type="molecule type" value="Genomic_DNA"/>
</dbReference>
<evidence type="ECO:0000313" key="2">
    <source>
        <dbReference type="Proteomes" id="UP001283361"/>
    </source>
</evidence>
<protein>
    <submittedName>
        <fullName evidence="1">Uncharacterized protein</fullName>
    </submittedName>
</protein>
<name>A0AAE1A2M0_9GAST</name>
<comment type="caution">
    <text evidence="1">The sequence shown here is derived from an EMBL/GenBank/DDBJ whole genome shotgun (WGS) entry which is preliminary data.</text>
</comment>
<dbReference type="AlphaFoldDB" id="A0AAE1A2M0"/>
<accession>A0AAE1A2M0</accession>
<sequence>MCREPIVELSVTRHHLGAVEHVCVTTPQSQELLSYSRVTANQSHHTFSRDAFIRVFEPTTKPLEKNSDEKSFPPF</sequence>
<proteinExistence type="predicted"/>
<reference evidence="1" key="1">
    <citation type="journal article" date="2023" name="G3 (Bethesda)">
        <title>A reference genome for the long-term kleptoplast-retaining sea slug Elysia crispata morphotype clarki.</title>
        <authorList>
            <person name="Eastman K.E."/>
            <person name="Pendleton A.L."/>
            <person name="Shaikh M.A."/>
            <person name="Suttiyut T."/>
            <person name="Ogas R."/>
            <person name="Tomko P."/>
            <person name="Gavelis G."/>
            <person name="Widhalm J.R."/>
            <person name="Wisecaver J.H."/>
        </authorList>
    </citation>
    <scope>NUCLEOTIDE SEQUENCE</scope>
    <source>
        <strain evidence="1">ECLA1</strain>
    </source>
</reference>
<gene>
    <name evidence="1" type="ORF">RRG08_045191</name>
</gene>